<dbReference type="SUPFAM" id="SSF48678">
    <property type="entry name" value="Moesin tail domain"/>
    <property type="match status" value="1"/>
</dbReference>
<accession>A0A371YXE0</accession>
<keyword evidence="1" id="KW-0175">Coiled coil</keyword>
<dbReference type="GO" id="GO:0003779">
    <property type="term" value="F:actin binding"/>
    <property type="evidence" value="ECO:0007669"/>
    <property type="project" value="InterPro"/>
</dbReference>
<evidence type="ECO:0000313" key="2">
    <source>
        <dbReference type="EMBL" id="RFD18891.1"/>
    </source>
</evidence>
<dbReference type="RefSeq" id="WP_116703947.1">
    <property type="nucleotide sequence ID" value="NZ_QUWV01000144.1"/>
</dbReference>
<name>A0A371YXE0_9PROT</name>
<dbReference type="InterPro" id="IPR008954">
    <property type="entry name" value="Moesin_tail_sf"/>
</dbReference>
<feature type="coiled-coil region" evidence="1">
    <location>
        <begin position="30"/>
        <end position="106"/>
    </location>
</feature>
<reference evidence="2 3" key="1">
    <citation type="submission" date="2018-08" db="EMBL/GenBank/DDBJ databases">
        <title>Komagataeibacter sp. AV 382.</title>
        <authorList>
            <person name="Skraban J."/>
            <person name="Trcek J."/>
        </authorList>
    </citation>
    <scope>NUCLEOTIDE SEQUENCE [LARGE SCALE GENOMIC DNA]</scope>
    <source>
        <strain evidence="2 3">AV 382</strain>
    </source>
</reference>
<sequence length="108" mass="12713">MSTFLEYNQLNRIRLAAERMADGTISVEDYNAVVRQNGALQQEVMQLREDVEHWKSETEKFKKDRDKFYDLAVAWEKYCKSRELKAKNATDRVAELERELAALKGRRA</sequence>
<comment type="caution">
    <text evidence="2">The sequence shown here is derived from an EMBL/GenBank/DDBJ whole genome shotgun (WGS) entry which is preliminary data.</text>
</comment>
<proteinExistence type="predicted"/>
<dbReference type="EMBL" id="QUWV01000144">
    <property type="protein sequence ID" value="RFD18891.1"/>
    <property type="molecule type" value="Genomic_DNA"/>
</dbReference>
<organism evidence="2 3">
    <name type="scientific">Komagataeibacter melaceti</name>
    <dbReference type="NCBI Taxonomy" id="2766577"/>
    <lineage>
        <taxon>Bacteria</taxon>
        <taxon>Pseudomonadati</taxon>
        <taxon>Pseudomonadota</taxon>
        <taxon>Alphaproteobacteria</taxon>
        <taxon>Acetobacterales</taxon>
        <taxon>Acetobacteraceae</taxon>
        <taxon>Komagataeibacter</taxon>
    </lineage>
</organism>
<dbReference type="AlphaFoldDB" id="A0A371YXE0"/>
<evidence type="ECO:0000256" key="1">
    <source>
        <dbReference type="SAM" id="Coils"/>
    </source>
</evidence>
<dbReference type="Proteomes" id="UP000262371">
    <property type="component" value="Unassembled WGS sequence"/>
</dbReference>
<keyword evidence="3" id="KW-1185">Reference proteome</keyword>
<evidence type="ECO:0000313" key="3">
    <source>
        <dbReference type="Proteomes" id="UP000262371"/>
    </source>
</evidence>
<gene>
    <name evidence="2" type="ORF">DY926_14130</name>
</gene>
<protein>
    <submittedName>
        <fullName evidence="2">Uncharacterized protein</fullName>
    </submittedName>
</protein>